<evidence type="ECO:0000256" key="5">
    <source>
        <dbReference type="ARBA" id="ARBA00022842"/>
    </source>
</evidence>
<dbReference type="SFLD" id="SFLDS00005">
    <property type="entry name" value="Isoprenoid_Synthase_Type_I"/>
    <property type="match status" value="1"/>
</dbReference>
<evidence type="ECO:0000313" key="7">
    <source>
        <dbReference type="EMBL" id="TDN45833.1"/>
    </source>
</evidence>
<dbReference type="CDD" id="cd00685">
    <property type="entry name" value="Trans_IPPS_HT"/>
    <property type="match status" value="1"/>
</dbReference>
<comment type="cofactor">
    <cofactor evidence="1">
        <name>Mg(2+)</name>
        <dbReference type="ChEBI" id="CHEBI:18420"/>
    </cofactor>
</comment>
<keyword evidence="4" id="KW-0479">Metal-binding</keyword>
<gene>
    <name evidence="7" type="ORF">EDF64_102250</name>
</gene>
<organism evidence="7 8">
    <name type="scientific">Curtobacterium flaccumfaciens</name>
    <dbReference type="NCBI Taxonomy" id="2035"/>
    <lineage>
        <taxon>Bacteria</taxon>
        <taxon>Bacillati</taxon>
        <taxon>Actinomycetota</taxon>
        <taxon>Actinomycetes</taxon>
        <taxon>Micrococcales</taxon>
        <taxon>Microbacteriaceae</taxon>
        <taxon>Curtobacterium</taxon>
    </lineage>
</organism>
<dbReference type="SFLD" id="SFLDG01017">
    <property type="entry name" value="Polyprenyl_Transferase_Like"/>
    <property type="match status" value="1"/>
</dbReference>
<sequence length="359" mass="38081">MNPSVPVARRAPSLRASLGIGERLFATPAERRFISAVDDGLELVEQGLEEAMRSTDTLADTTSRYLLSAGGKRIRPTLTLLIAQLGDGVTDAVVKAAVSIETTHLASLYHDDVMDEAPVRRGVPAAHVTYGNNVAILTGDLLFARASLITADLGTEGIRMQAETFQRLCMGQLHETTGPQPDDDPVEHYIQVLSDKTGSLIATAARAGVMFSGADRSYLDAVGTFGEKVGVAFQLVDDVIDLAPAKAKTGKIAGNDLRAGVDTLPLLQLRRLAATGAPDAVALLERIERDVNAAPDDVVDSAPYQSAVAALREHEATAATRAVAVRWATEAVDALAPLPDGTVKRALIRFAESVVERSR</sequence>
<proteinExistence type="inferred from homology"/>
<evidence type="ECO:0000256" key="2">
    <source>
        <dbReference type="ARBA" id="ARBA00006706"/>
    </source>
</evidence>
<dbReference type="Gene3D" id="1.10.600.10">
    <property type="entry name" value="Farnesyl Diphosphate Synthase"/>
    <property type="match status" value="1"/>
</dbReference>
<dbReference type="PANTHER" id="PTHR12001:SF69">
    <property type="entry name" value="ALL TRANS-POLYPRENYL-DIPHOSPHATE SYNTHASE PDSS1"/>
    <property type="match status" value="1"/>
</dbReference>
<dbReference type="OrthoDB" id="4497239at2"/>
<evidence type="ECO:0000256" key="4">
    <source>
        <dbReference type="ARBA" id="ARBA00022723"/>
    </source>
</evidence>
<keyword evidence="3 6" id="KW-0808">Transferase</keyword>
<evidence type="ECO:0000256" key="3">
    <source>
        <dbReference type="ARBA" id="ARBA00022679"/>
    </source>
</evidence>
<dbReference type="Pfam" id="PF00348">
    <property type="entry name" value="polyprenyl_synt"/>
    <property type="match status" value="1"/>
</dbReference>
<comment type="caution">
    <text evidence="7">The sequence shown here is derived from an EMBL/GenBank/DDBJ whole genome shotgun (WGS) entry which is preliminary data.</text>
</comment>
<dbReference type="InterPro" id="IPR000092">
    <property type="entry name" value="Polyprenyl_synt"/>
</dbReference>
<dbReference type="SUPFAM" id="SSF48576">
    <property type="entry name" value="Terpenoid synthases"/>
    <property type="match status" value="1"/>
</dbReference>
<dbReference type="STRING" id="2035.RU06_10565"/>
<dbReference type="PROSITE" id="PS00444">
    <property type="entry name" value="POLYPRENYL_SYNTHASE_2"/>
    <property type="match status" value="1"/>
</dbReference>
<comment type="similarity">
    <text evidence="2 6">Belongs to the FPP/GGPP synthase family.</text>
</comment>
<evidence type="ECO:0000313" key="8">
    <source>
        <dbReference type="Proteomes" id="UP000295764"/>
    </source>
</evidence>
<name>A0A4R6DM35_9MICO</name>
<dbReference type="PANTHER" id="PTHR12001">
    <property type="entry name" value="GERANYLGERANYL PYROPHOSPHATE SYNTHASE"/>
    <property type="match status" value="1"/>
</dbReference>
<keyword evidence="5" id="KW-0460">Magnesium</keyword>
<dbReference type="RefSeq" id="WP_133518779.1">
    <property type="nucleotide sequence ID" value="NZ_SNVW01000002.1"/>
</dbReference>
<dbReference type="GO" id="GO:0008299">
    <property type="term" value="P:isoprenoid biosynthetic process"/>
    <property type="evidence" value="ECO:0007669"/>
    <property type="project" value="InterPro"/>
</dbReference>
<dbReference type="InterPro" id="IPR033749">
    <property type="entry name" value="Polyprenyl_synt_CS"/>
</dbReference>
<protein>
    <submittedName>
        <fullName evidence="7">Heptaprenyl diphosphate synthase</fullName>
    </submittedName>
</protein>
<reference evidence="7 8" key="1">
    <citation type="submission" date="2019-03" db="EMBL/GenBank/DDBJ databases">
        <title>Genomic analyses of the natural microbiome of Caenorhabditis elegans.</title>
        <authorList>
            <person name="Samuel B."/>
        </authorList>
    </citation>
    <scope>NUCLEOTIDE SEQUENCE [LARGE SCALE GENOMIC DNA]</scope>
    <source>
        <strain evidence="7 8">JUb65</strain>
    </source>
</reference>
<dbReference type="EMBL" id="SNVW01000002">
    <property type="protein sequence ID" value="TDN45833.1"/>
    <property type="molecule type" value="Genomic_DNA"/>
</dbReference>
<accession>A0A4R6DM35</accession>
<dbReference type="AlphaFoldDB" id="A0A4R6DM35"/>
<dbReference type="GO" id="GO:0046872">
    <property type="term" value="F:metal ion binding"/>
    <property type="evidence" value="ECO:0007669"/>
    <property type="project" value="UniProtKB-KW"/>
</dbReference>
<evidence type="ECO:0000256" key="6">
    <source>
        <dbReference type="RuleBase" id="RU004466"/>
    </source>
</evidence>
<evidence type="ECO:0000256" key="1">
    <source>
        <dbReference type="ARBA" id="ARBA00001946"/>
    </source>
</evidence>
<dbReference type="Proteomes" id="UP000295764">
    <property type="component" value="Unassembled WGS sequence"/>
</dbReference>
<dbReference type="InterPro" id="IPR008949">
    <property type="entry name" value="Isoprenoid_synthase_dom_sf"/>
</dbReference>
<dbReference type="GO" id="GO:0004659">
    <property type="term" value="F:prenyltransferase activity"/>
    <property type="evidence" value="ECO:0007669"/>
    <property type="project" value="InterPro"/>
</dbReference>